<dbReference type="Gene3D" id="3.40.50.620">
    <property type="entry name" value="HUPs"/>
    <property type="match status" value="1"/>
</dbReference>
<dbReference type="AlphaFoldDB" id="A0A3R9PD66"/>
<proteinExistence type="predicted"/>
<feature type="domain" description="NAD/GMP synthase" evidence="1">
    <location>
        <begin position="4"/>
        <end position="76"/>
    </location>
</feature>
<dbReference type="InterPro" id="IPR005232">
    <property type="entry name" value="LarE"/>
</dbReference>
<reference evidence="2 3" key="1">
    <citation type="submission" date="2018-10" db="EMBL/GenBank/DDBJ databases">
        <title>Co-occurring genomic capacity for anaerobic methane metabolism and dissimilatory sulfite reduction discovered in the Korarchaeota.</title>
        <authorList>
            <person name="Mckay L.J."/>
            <person name="Dlakic M."/>
            <person name="Fields M.W."/>
            <person name="Delmont T.O."/>
            <person name="Eren A.M."/>
            <person name="Jay Z.J."/>
            <person name="Klingelsmith K.B."/>
            <person name="Rusch D.B."/>
            <person name="Inskeep W.P."/>
        </authorList>
    </citation>
    <scope>NUCLEOTIDE SEQUENCE [LARGE SCALE GENOMIC DNA]</scope>
    <source>
        <strain evidence="2 3">WS</strain>
    </source>
</reference>
<evidence type="ECO:0000313" key="2">
    <source>
        <dbReference type="EMBL" id="RSN68002.1"/>
    </source>
</evidence>
<evidence type="ECO:0000313" key="3">
    <source>
        <dbReference type="Proteomes" id="UP000278149"/>
    </source>
</evidence>
<name>A0A3R9PD66_9CREN</name>
<dbReference type="PANTHER" id="PTHR43169">
    <property type="entry name" value="EXSB FAMILY PROTEIN"/>
    <property type="match status" value="1"/>
</dbReference>
<sequence length="260" mass="28951">MGELEDLIVERGKDGVIIALSGGLDSSTLAALCKKLLGDKAIAVTVASELQPEEEIEGARRVAEEIGIRHILIEMSLLKEEVARNGPDRCYHCKKAMFRRIRELAEELGVREIFDGTNASDSWRPGIGALRELGIRSPWAELGFRKEEIREIARNLGLSVSEKAPQSCLATRIPFGERITEERLMRIWRAEKLIRELTGVKILRVRDHGGIARIEVGRDELASILDSPKIDAIVRGLKGLGFRYVTLDLEGYRPADPPPP</sequence>
<evidence type="ECO:0000259" key="1">
    <source>
        <dbReference type="Pfam" id="PF02540"/>
    </source>
</evidence>
<gene>
    <name evidence="2" type="primary">larE</name>
    <name evidence="2" type="ORF">D9Q81_06875</name>
</gene>
<dbReference type="EMBL" id="RCOR01000037">
    <property type="protein sequence ID" value="RSN68002.1"/>
    <property type="molecule type" value="Genomic_DNA"/>
</dbReference>
<dbReference type="Proteomes" id="UP000278149">
    <property type="component" value="Unassembled WGS sequence"/>
</dbReference>
<organism evidence="2 3">
    <name type="scientific">Candidatus Korarchaeum cryptofilum</name>
    <dbReference type="NCBI Taxonomy" id="498846"/>
    <lineage>
        <taxon>Archaea</taxon>
        <taxon>Thermoproteota</taxon>
        <taxon>Candidatus Korarchaeia</taxon>
        <taxon>Candidatus Korarchaeales</taxon>
        <taxon>Candidatus Korarchaeaceae</taxon>
        <taxon>Candidatus Korarchaeum</taxon>
    </lineage>
</organism>
<dbReference type="NCBIfam" id="TIGR00268">
    <property type="entry name" value="ATP-dependent sacrificial sulfur transferase LarE"/>
    <property type="match status" value="1"/>
</dbReference>
<dbReference type="PANTHER" id="PTHR43169:SF2">
    <property type="entry name" value="NAD_GMP SYNTHASE DOMAIN-CONTAINING PROTEIN"/>
    <property type="match status" value="1"/>
</dbReference>
<dbReference type="InterPro" id="IPR052188">
    <property type="entry name" value="Ni-pincer_cofactor_biosynth"/>
</dbReference>
<comment type="caution">
    <text evidence="2">The sequence shown here is derived from an EMBL/GenBank/DDBJ whole genome shotgun (WGS) entry which is preliminary data.</text>
</comment>
<keyword evidence="2" id="KW-0808">Transferase</keyword>
<dbReference type="GO" id="GO:0006163">
    <property type="term" value="P:purine nucleotide metabolic process"/>
    <property type="evidence" value="ECO:0007669"/>
    <property type="project" value="UniProtKB-ARBA"/>
</dbReference>
<dbReference type="GO" id="GO:0016783">
    <property type="term" value="F:sulfurtransferase activity"/>
    <property type="evidence" value="ECO:0007669"/>
    <property type="project" value="InterPro"/>
</dbReference>
<accession>A0A3R9PD66</accession>
<dbReference type="SUPFAM" id="SSF52402">
    <property type="entry name" value="Adenine nucleotide alpha hydrolases-like"/>
    <property type="match status" value="1"/>
</dbReference>
<dbReference type="CDD" id="cd01990">
    <property type="entry name" value="LarE-like"/>
    <property type="match status" value="1"/>
</dbReference>
<dbReference type="InterPro" id="IPR022310">
    <property type="entry name" value="NAD/GMP_synthase"/>
</dbReference>
<dbReference type="PIRSF" id="PIRSF006661">
    <property type="entry name" value="PP-lp_UCP006661"/>
    <property type="match status" value="1"/>
</dbReference>
<dbReference type="Pfam" id="PF02540">
    <property type="entry name" value="NAD_synthase"/>
    <property type="match status" value="1"/>
</dbReference>
<dbReference type="RefSeq" id="WP_125742234.1">
    <property type="nucleotide sequence ID" value="NZ_RCOR01000037.1"/>
</dbReference>
<dbReference type="InterPro" id="IPR014729">
    <property type="entry name" value="Rossmann-like_a/b/a_fold"/>
</dbReference>
<protein>
    <submittedName>
        <fullName evidence="2">ATP-dependent sacrificial sulfur transferase LarE</fullName>
    </submittedName>
</protein>